<protein>
    <submittedName>
        <fullName evidence="1">Uncharacterized protein</fullName>
    </submittedName>
</protein>
<organism evidence="1 2">
    <name type="scientific">Catharanthus roseus</name>
    <name type="common">Madagascar periwinkle</name>
    <name type="synonym">Vinca rosea</name>
    <dbReference type="NCBI Taxonomy" id="4058"/>
    <lineage>
        <taxon>Eukaryota</taxon>
        <taxon>Viridiplantae</taxon>
        <taxon>Streptophyta</taxon>
        <taxon>Embryophyta</taxon>
        <taxon>Tracheophyta</taxon>
        <taxon>Spermatophyta</taxon>
        <taxon>Magnoliopsida</taxon>
        <taxon>eudicotyledons</taxon>
        <taxon>Gunneridae</taxon>
        <taxon>Pentapetalae</taxon>
        <taxon>asterids</taxon>
        <taxon>lamiids</taxon>
        <taxon>Gentianales</taxon>
        <taxon>Apocynaceae</taxon>
        <taxon>Rauvolfioideae</taxon>
        <taxon>Vinceae</taxon>
        <taxon>Catharanthinae</taxon>
        <taxon>Catharanthus</taxon>
    </lineage>
</organism>
<reference evidence="2" key="1">
    <citation type="journal article" date="2023" name="Nat. Plants">
        <title>Single-cell RNA sequencing provides a high-resolution roadmap for understanding the multicellular compartmentation of specialized metabolism.</title>
        <authorList>
            <person name="Sun S."/>
            <person name="Shen X."/>
            <person name="Li Y."/>
            <person name="Li Y."/>
            <person name="Wang S."/>
            <person name="Li R."/>
            <person name="Zhang H."/>
            <person name="Shen G."/>
            <person name="Guo B."/>
            <person name="Wei J."/>
            <person name="Xu J."/>
            <person name="St-Pierre B."/>
            <person name="Chen S."/>
            <person name="Sun C."/>
        </authorList>
    </citation>
    <scope>NUCLEOTIDE SEQUENCE [LARGE SCALE GENOMIC DNA]</scope>
</reference>
<keyword evidence="2" id="KW-1185">Reference proteome</keyword>
<proteinExistence type="predicted"/>
<name>A0ACC0A2A2_CATRO</name>
<evidence type="ECO:0000313" key="2">
    <source>
        <dbReference type="Proteomes" id="UP001060085"/>
    </source>
</evidence>
<gene>
    <name evidence="1" type="ORF">M9H77_32232</name>
</gene>
<comment type="caution">
    <text evidence="1">The sequence shown here is derived from an EMBL/GenBank/DDBJ whole genome shotgun (WGS) entry which is preliminary data.</text>
</comment>
<evidence type="ECO:0000313" key="1">
    <source>
        <dbReference type="EMBL" id="KAI5655045.1"/>
    </source>
</evidence>
<dbReference type="EMBL" id="CM044707">
    <property type="protein sequence ID" value="KAI5655045.1"/>
    <property type="molecule type" value="Genomic_DNA"/>
</dbReference>
<sequence length="3247" mass="365179">MNIVKGVAELIRRSSGGQSADFGSGLPSERFSPPSPTICFSEVGDEAILYTLWERYGNAFDKVEKRKLFNIFLKQFLVVYQNWEPVNEGQSPEDAVNSLSVGNSEHCGQVVVGCSAGHPAEIIQVLIEEVTRITSMVMELIQSTLEQSGTSTSTITHEGLPVLDALAVIVRSMHNCRVFGFYGGVQKLTALMKAAVVQLKTISSSLSADESLPISLVEKSGTLQKILVYVVLILCDFIDLNCGSHEKASSNNSCWDIFVPRRSGTTNEPSTRMQTTPSEKMLLWHQKAIVSVMEAGGLNWLVGKVQDLCMIDPNIREYNSHSPCVHISYEVQDAIKKLLRVLRRLSMKEQWTDLSLQYLTLRTLRLSLADNPRGQNHFRSIGGLEVLLDGLGIPPNKALRIEDHSFGEMVSFGNLNNLQFLSENGRVHKFANSFCSLAFMLQEYNKQHNKDYSVEDDLKMLTDKENVDVIVGDETRSPSPSSGACTFDSQNWNNYVAGLSAVLCSFLLSSEDTKLPNVQTSTARSNLLVSSAYMDLSVKWFLRVLLTVFPCIRACSNQNEMPSHLRVYVHVLQRFVLLTFRKVLVLLPTLLDVFRAEGVWDFIFSENLFYFGPTSADLIGANCSNLGILVSVSEQFSELTCIDDGGESTEIDFLQVEAISLLEFAATLSGSSHNLVFCPIYFHFDRVTQWQAECSVLLEALEQSVFHPDIAYVLAKSLLRILQLSPEKSISSFKTLYAIPRVLKVASILAQESRRPESTSFCTETSSGQVDPSQNCGTSNPHFTAWGLHRSVKMSMELFAQYFSITDDAKSHILRSSACIDSLFDLFWEEGLRKYILDYVLELMKIAPSSGEDQKAKLYLCSKYLETFTHVKEREKNFAELSIDLLVGMRNMLSMDQVQYQALFRNGECFLHIVSLLNGNLDAINGEKLVLNVLQTLTSLLSGNEASKVAFRALVGKGYQTLQSLFLEFCQWWPSEAILNGLLDMLVDGKFDLKASPVIKNEDVILLYLTVLQKSSESWRHNGLNIFLQLLKDSMSNRDSCVRAGMLNFLLDWFSQEDDINVILKIAQLIQVAGGHSISGKDIRKIFALLRSEKVGTQRQYSSLLLTSMLSMLNEKGPVAFFDCNGIDSGVRIRTPLHWPLHKGFSFTCWLRVENFPKSGTMGLFSFLTESGRGCFAVLAKDRLVYQSVNQKQQCVSMQVNLARKKWHFLCLTHVIGRAFSGGSQLRCYLDGVLVSSEKCRYAKVNEVLNNCSIGAKINFLLYEEENATFSIKDSSAFFGQMGPVYLFNDVITPEQVQGIYSLGPSYMYSFLDNEVSVFRDGPLPGGVLDAKDGLASKIIFGLNAQASKGRTLFNVSPLLEHVPDDGSFEANVLIGTQLCSRRLLQQIIYCVGGVSVFFPLFTQYDVYETVESEKVGRTLLAPFTKERLTAEVIELIASVLDENLANQQQMLLLSGFSILGFLLQSVPPDQLNLETLSALKHLFNVVANCGLSDVLVEKAISRIFLNPLIWVHTVYKVQRELYMFLIQQLDNDPRLLKSLCRLPRVLDIIRQFYWENPKCHYVTGNKSVFHSMTNQVIGERPSKEEVHKIRLVLLSLGEMSLRQHISVTDIKALIAFFETSQDMACIEDVLHMVIRAVSQKQLLASFLEQVNSIGGCHIFINLLERDFEPIRLLSLQFLGRLLVGLPSEKKGSKFFNISVGRLKSLQEGPKRIDSRMQPIFSLVSDRLFSFPQTDNLSATLFDVLLGGASPKQGDFLSQYLSNFFSQVLQKQNQLDQHRSSRSNSQFFLPQMLVLIFRYLSGCEDATARIKIISSLLDLLDSNASNIEALMEHGWNAWLMASVRFDALKNYKIGSQIGSEVESNEQMFVRSLYCCVLSYCILSIKGGWLHVEETVNFLLMQREHGGISYQSFLRDIFEDIFQRLIDLAAEENIFVSQPCRDNVLYLLKLVDEMLISEIDHKIPFPTSTSGFHPDFLEIENHKDLVPALYEALKGETSENISSPWSEKETDAIEKRKRDDWWWYVYDMIWIVISEMNGKGSKMLPRSSSGPTFSQRARGLVESLNIPAAEVAAVVVSGGISNALVGKPNRTVDKAMQLRGEKCPRIVFRLMILYLCKSSLQRASQFVQQVVPLLPCLLTADDDQSKSKLQLLIWSLLAARSQYGGSDDGARFHVISHVIRETVYCSKWVLATSMISKDESSDFGSNPNEQSTIQNLIQKDRVIAAPVALQVVDEIKYLKSSAADRARQMDELRFRIDEHTTSDANLKKAFEDEIKSNLNSILSFDDSRRASFQLAYEEEQQIIAEKWIHTFRSLIDERGPWSANPFPNRSITHWKLDKTEDAWRRRQKLRRNYHFDEKLCHPPCALPGSEALSSAGDSKTGVSSHIPEQMKRFLLTGIRKITDEGTSEMSEGDAESSKQKALISEEKMDRQYTEIVQESSDQKDIVQDRKDYSYSSTVSENSEIKAVHWSRYLLRYTAIEIFFSDSVAPVFLNFASQKDAKDVGSLIVATRNELIFPKGQKDRNSAISFVDRRVAVEMAQTARENWRRRDITNFEYLMILNTLAGRSYNDLTQYPVYPWVLADYSSESLDFNKSSTFRDLSKPVGALDLKRFEICVVIVLEESHALPWLLGLAEDFLHAPILLIISSHIQVFEDRYRNFCDPDIPSFYYGSHYSSMGIVLFYLLRLEPFTSLHRNLQGFKILADPSCCQGGKFDHADRLFQSIEGTYRNCLSNTSDVKELIPEFFYMPEFLVNSNSYHFGVRQDGEPLGDVLLPPWAKGSPEEFISKNREALESEYVSSNLHHWIDLVFGYKQRGKPAVEAANVFYYLTYEGAVDLDTMDDELQRSAIEDQIANFGQTPIQIFRKKHPRRGPPIPIAHPLRFAPGSITLTSIVSNTSNVPSTVLYVHVFDSSMVIVNQGLTMSVKIWLTTQLHSGGNFTFSGSQEPFFGIGSDILSPRKIGSPLAENLELGAQCFATLQTPSENFLISCGTWENSFQVISLTDGRMVQSIRQHKDIVSCVAVSSDGSILATGSYDTTVMVWEVIRVRALERKSRGAQAEISKRDCVVAETPFHILCGHDDVITCLHISVELDIVISGSKDGTCVFHTLRDGRYLRSLRHPSGCSLSKLVVSRHGRIVLYADDDLSLNLYTINGKHIISSDSNGRLNCLQLSSCGEFLVCAGDQGQIIVRSMNSLDIVRRYAGVGKIFSALAVTPEECILAGTKEGSLLVYSIENPQLRKSSLPRNLKS</sequence>
<accession>A0ACC0A2A2</accession>
<dbReference type="Proteomes" id="UP001060085">
    <property type="component" value="Linkage Group LG07"/>
</dbReference>